<evidence type="ECO:0000313" key="2">
    <source>
        <dbReference type="EMBL" id="GAA4480387.1"/>
    </source>
</evidence>
<comment type="caution">
    <text evidence="2">The sequence shown here is derived from an EMBL/GenBank/DDBJ whole genome shotgun (WGS) entry which is preliminary data.</text>
</comment>
<gene>
    <name evidence="2" type="ORF">GCM10023171_07140</name>
</gene>
<dbReference type="CDD" id="cd21631">
    <property type="entry name" value="RHH_CopG_NikR-like"/>
    <property type="match status" value="1"/>
</dbReference>
<organism evidence="2 3">
    <name type="scientific">Microbacterium panaciterrae</name>
    <dbReference type="NCBI Taxonomy" id="985759"/>
    <lineage>
        <taxon>Bacteria</taxon>
        <taxon>Bacillati</taxon>
        <taxon>Actinomycetota</taxon>
        <taxon>Actinomycetes</taxon>
        <taxon>Micrococcales</taxon>
        <taxon>Microbacteriaceae</taxon>
        <taxon>Microbacterium</taxon>
    </lineage>
</organism>
<dbReference type="InterPro" id="IPR002145">
    <property type="entry name" value="CopG"/>
</dbReference>
<evidence type="ECO:0000259" key="1">
    <source>
        <dbReference type="Pfam" id="PF01402"/>
    </source>
</evidence>
<reference evidence="3" key="1">
    <citation type="journal article" date="2019" name="Int. J. Syst. Evol. Microbiol.">
        <title>The Global Catalogue of Microorganisms (GCM) 10K type strain sequencing project: providing services to taxonomists for standard genome sequencing and annotation.</title>
        <authorList>
            <consortium name="The Broad Institute Genomics Platform"/>
            <consortium name="The Broad Institute Genome Sequencing Center for Infectious Disease"/>
            <person name="Wu L."/>
            <person name="Ma J."/>
        </authorList>
    </citation>
    <scope>NUCLEOTIDE SEQUENCE [LARGE SCALE GENOMIC DNA]</scope>
    <source>
        <strain evidence="3">JCM 17839</strain>
    </source>
</reference>
<dbReference type="Proteomes" id="UP001500731">
    <property type="component" value="Unassembled WGS sequence"/>
</dbReference>
<feature type="domain" description="Ribbon-helix-helix protein CopG" evidence="1">
    <location>
        <begin position="5"/>
        <end position="39"/>
    </location>
</feature>
<keyword evidence="3" id="KW-1185">Reference proteome</keyword>
<sequence length="86" mass="9761">MAMNLRLRPEAAAALKAESERTGLSQQEILRRAVDEHLGLVPRDTQQRLPDWVIPAAEPYRRVEPSLVLPDGMTVVELIDRGEDRF</sequence>
<proteinExistence type="predicted"/>
<dbReference type="Pfam" id="PF01402">
    <property type="entry name" value="RHH_1"/>
    <property type="match status" value="1"/>
</dbReference>
<protein>
    <recommendedName>
        <fullName evidence="1">Ribbon-helix-helix protein CopG domain-containing protein</fullName>
    </recommendedName>
</protein>
<evidence type="ECO:0000313" key="3">
    <source>
        <dbReference type="Proteomes" id="UP001500731"/>
    </source>
</evidence>
<dbReference type="RefSeq" id="WP_345184415.1">
    <property type="nucleotide sequence ID" value="NZ_BAABGP010000004.1"/>
</dbReference>
<name>A0ABP8P543_9MICO</name>
<accession>A0ABP8P543</accession>
<dbReference type="EMBL" id="BAABGP010000004">
    <property type="protein sequence ID" value="GAA4480387.1"/>
    <property type="molecule type" value="Genomic_DNA"/>
</dbReference>